<evidence type="ECO:0000313" key="1">
    <source>
        <dbReference type="EMBL" id="AKO31749.1"/>
    </source>
</evidence>
<organism evidence="1 2">
    <name type="scientific">Haemophilus ducreyi</name>
    <dbReference type="NCBI Taxonomy" id="730"/>
    <lineage>
        <taxon>Bacteria</taxon>
        <taxon>Pseudomonadati</taxon>
        <taxon>Pseudomonadota</taxon>
        <taxon>Gammaproteobacteria</taxon>
        <taxon>Pasteurellales</taxon>
        <taxon>Pasteurellaceae</taxon>
        <taxon>Haemophilus</taxon>
    </lineage>
</organism>
<evidence type="ECO:0000313" key="2">
    <source>
        <dbReference type="Proteomes" id="UP000060132"/>
    </source>
</evidence>
<dbReference type="RefSeq" id="WP_041603336.1">
    <property type="nucleotide sequence ID" value="NZ_CP011218.1"/>
</dbReference>
<dbReference type="EMBL" id="CP011219">
    <property type="protein sequence ID" value="AKO31749.1"/>
    <property type="molecule type" value="Genomic_DNA"/>
</dbReference>
<proteinExistence type="predicted"/>
<accession>A0AAC8UB61</accession>
<dbReference type="AlphaFoldDB" id="A0AAC8UB61"/>
<gene>
    <name evidence="1" type="ORF">RZ57_00600</name>
</gene>
<name>A0AAC8UB61_HAEDC</name>
<dbReference type="CDD" id="cd21631">
    <property type="entry name" value="RHH_CopG_NikR-like"/>
    <property type="match status" value="1"/>
</dbReference>
<sequence>MIYSKLSADRKKAINNNSNRYATENYKTITLKLKPDLADDLDSICATESISRPELIKKMVGIYKSLQK</sequence>
<protein>
    <submittedName>
        <fullName evidence="1">CopG family transcriptional regulator</fullName>
    </submittedName>
</protein>
<dbReference type="Proteomes" id="UP000060132">
    <property type="component" value="Chromosome"/>
</dbReference>
<reference evidence="1 2" key="1">
    <citation type="journal article" date="2015" name="PLoS Negl. Trop. Dis.">
        <title>Haemophilus ducreyi Cutaneous Ulcer Strains Are Nearly Identical to Class I Genital Ulcer Strains.</title>
        <authorList>
            <person name="Gangaiah D."/>
            <person name="Webb K.M."/>
            <person name="Humphreys T.L."/>
            <person name="Fortney K.R."/>
            <person name="Toh E."/>
            <person name="Tai A."/>
            <person name="Katz S.S."/>
            <person name="Pillay A."/>
            <person name="Chen C.Y."/>
            <person name="Roberts S.A."/>
            <person name="Munson R.S.Jr."/>
            <person name="Spinola S.M."/>
        </authorList>
    </citation>
    <scope>NUCLEOTIDE SEQUENCE [LARGE SCALE GENOMIC DNA]</scope>
    <source>
        <strain evidence="2">CLU2</strain>
    </source>
</reference>